<dbReference type="GO" id="GO:0003723">
    <property type="term" value="F:RNA binding"/>
    <property type="evidence" value="ECO:0007669"/>
    <property type="project" value="InterPro"/>
</dbReference>
<evidence type="ECO:0000256" key="2">
    <source>
        <dbReference type="ARBA" id="ARBA00022737"/>
    </source>
</evidence>
<feature type="repeat" description="PPR" evidence="3">
    <location>
        <begin position="268"/>
        <end position="298"/>
    </location>
</feature>
<dbReference type="InterPro" id="IPR032867">
    <property type="entry name" value="DYW_dom"/>
</dbReference>
<dbReference type="InterPro" id="IPR011990">
    <property type="entry name" value="TPR-like_helical_dom_sf"/>
</dbReference>
<name>A0A9P0ZKS1_CUSEU</name>
<protein>
    <recommendedName>
        <fullName evidence="4">DYW domain-containing protein</fullName>
    </recommendedName>
</protein>
<feature type="domain" description="DYW" evidence="4">
    <location>
        <begin position="615"/>
        <end position="707"/>
    </location>
</feature>
<dbReference type="Pfam" id="PF14432">
    <property type="entry name" value="DYW_deaminase"/>
    <property type="match status" value="1"/>
</dbReference>
<sequence>MRARALHLRSLISSTTISLRRPSSLSALQPPFTSLSHFSSLCNLQDRYPQKSLSRLDIKDSLVSRLCRENKFKEAIDILCQQKLLKDAIGLLENEIHYPFAAIYSTLFQLCIEQRAIDEGRKVHAHLKRSNFTPGIFISNRIIELYCKCERLSCARQVFDEMCERDLCSWNILISGYAKSGLIEDARKLFDQMPDRDNFSWTAMISGYVRHARPENALELYGAMQRAEGCNCNKFTVSSALAASASIQSLKLGKEIHCHIMRMGLDADAAVWSALSDMYGKCGSVDEARHIFDKTLDKDVVSWTSMIDRYFKEGRWDEGFSLFSNLLGSGVRPNEFTFAGLLNACSCQTSEYMGKQIHGYMLRNGYDILAFATSALVHMYAKCGNVASAYNVFKELPGPDLVSWTSVINGFAQNGQPLEALAYFERMLESGVCPDHVTFIGVLCACTHAGLVDQGLEYFHSIKEKHRLTHTQDHYACVVDLLSRSGRFKEVKDIIDQMPMKPDKFLWSSLLGGCRIHRNLEVARKAAEALFELEPNNAATYVTLANMYAESGKWDEVAEIRKIMDDKGVVKKPGKSWVHDHRKVHVFLAGDDSHPRSKEIYEFLGELSKKMKKEGYIPDTDMVLHDVEEEQKEENLFYHSEKLAVAFGVISTPPGTAVKVFKNLRICVDCHTAMKYISSIVQRRIVIRDSSRFHSFKGGNCSCSDYW</sequence>
<dbReference type="InterPro" id="IPR002885">
    <property type="entry name" value="PPR_rpt"/>
</dbReference>
<dbReference type="InterPro" id="IPR046849">
    <property type="entry name" value="E2_motif"/>
</dbReference>
<evidence type="ECO:0000256" key="3">
    <source>
        <dbReference type="PROSITE-ProRule" id="PRU00708"/>
    </source>
</evidence>
<dbReference type="GO" id="GO:0009451">
    <property type="term" value="P:RNA modification"/>
    <property type="evidence" value="ECO:0007669"/>
    <property type="project" value="InterPro"/>
</dbReference>
<dbReference type="InterPro" id="IPR046960">
    <property type="entry name" value="PPR_At4g14850-like_plant"/>
</dbReference>
<dbReference type="PANTHER" id="PTHR47926:SF414">
    <property type="entry name" value="PENTATRICOPEPTIDE REPEAT-CONTAINING PROTEIN DOT4, CHLOROPLASTIC-LIKE"/>
    <property type="match status" value="1"/>
</dbReference>
<dbReference type="Pfam" id="PF20430">
    <property type="entry name" value="Eplus_motif"/>
    <property type="match status" value="1"/>
</dbReference>
<dbReference type="Gene3D" id="1.25.40.10">
    <property type="entry name" value="Tetratricopeptide repeat domain"/>
    <property type="match status" value="4"/>
</dbReference>
<dbReference type="Pfam" id="PF20431">
    <property type="entry name" value="E_motif"/>
    <property type="match status" value="1"/>
</dbReference>
<dbReference type="FunFam" id="1.25.40.10:FF:000442">
    <property type="entry name" value="Pentatricopeptide repeat-containing protein At3g49710"/>
    <property type="match status" value="1"/>
</dbReference>
<dbReference type="PROSITE" id="PS51375">
    <property type="entry name" value="PPR"/>
    <property type="match status" value="5"/>
</dbReference>
<gene>
    <name evidence="5" type="ORF">CEURO_LOCUS15920</name>
</gene>
<dbReference type="OrthoDB" id="185373at2759"/>
<dbReference type="PANTHER" id="PTHR47926">
    <property type="entry name" value="PENTATRICOPEPTIDE REPEAT-CONTAINING PROTEIN"/>
    <property type="match status" value="1"/>
</dbReference>
<keyword evidence="2" id="KW-0677">Repeat</keyword>
<dbReference type="FunFam" id="1.25.40.10:FF:000196">
    <property type="entry name" value="Pentatricopeptide repeat-containing protein At4g14850"/>
    <property type="match status" value="1"/>
</dbReference>
<dbReference type="AlphaFoldDB" id="A0A9P0ZKS1"/>
<dbReference type="Pfam" id="PF01535">
    <property type="entry name" value="PPR"/>
    <property type="match status" value="4"/>
</dbReference>
<dbReference type="GO" id="GO:0008270">
    <property type="term" value="F:zinc ion binding"/>
    <property type="evidence" value="ECO:0007669"/>
    <property type="project" value="InterPro"/>
</dbReference>
<evidence type="ECO:0000313" key="6">
    <source>
        <dbReference type="Proteomes" id="UP001152484"/>
    </source>
</evidence>
<proteinExistence type="inferred from homology"/>
<comment type="similarity">
    <text evidence="1">Belongs to the PPR family. PCMP-H subfamily.</text>
</comment>
<evidence type="ECO:0000259" key="4">
    <source>
        <dbReference type="Pfam" id="PF14432"/>
    </source>
</evidence>
<dbReference type="Pfam" id="PF13041">
    <property type="entry name" value="PPR_2"/>
    <property type="match status" value="2"/>
</dbReference>
<dbReference type="Proteomes" id="UP001152484">
    <property type="component" value="Unassembled WGS sequence"/>
</dbReference>
<accession>A0A9P0ZKS1</accession>
<evidence type="ECO:0000313" key="5">
    <source>
        <dbReference type="EMBL" id="CAH9102797.1"/>
    </source>
</evidence>
<feature type="repeat" description="PPR" evidence="3">
    <location>
        <begin position="299"/>
        <end position="333"/>
    </location>
</feature>
<organism evidence="5 6">
    <name type="scientific">Cuscuta europaea</name>
    <name type="common">European dodder</name>
    <dbReference type="NCBI Taxonomy" id="41803"/>
    <lineage>
        <taxon>Eukaryota</taxon>
        <taxon>Viridiplantae</taxon>
        <taxon>Streptophyta</taxon>
        <taxon>Embryophyta</taxon>
        <taxon>Tracheophyta</taxon>
        <taxon>Spermatophyta</taxon>
        <taxon>Magnoliopsida</taxon>
        <taxon>eudicotyledons</taxon>
        <taxon>Gunneridae</taxon>
        <taxon>Pentapetalae</taxon>
        <taxon>asterids</taxon>
        <taxon>lamiids</taxon>
        <taxon>Solanales</taxon>
        <taxon>Convolvulaceae</taxon>
        <taxon>Cuscuteae</taxon>
        <taxon>Cuscuta</taxon>
        <taxon>Cuscuta subgen. Cuscuta</taxon>
    </lineage>
</organism>
<keyword evidence="6" id="KW-1185">Reference proteome</keyword>
<comment type="caution">
    <text evidence="5">The sequence shown here is derived from an EMBL/GenBank/DDBJ whole genome shotgun (WGS) entry which is preliminary data.</text>
</comment>
<feature type="repeat" description="PPR" evidence="3">
    <location>
        <begin position="400"/>
        <end position="434"/>
    </location>
</feature>
<feature type="repeat" description="PPR" evidence="3">
    <location>
        <begin position="537"/>
        <end position="571"/>
    </location>
</feature>
<dbReference type="NCBIfam" id="TIGR00756">
    <property type="entry name" value="PPR"/>
    <property type="match status" value="5"/>
</dbReference>
<dbReference type="EMBL" id="CAMAPE010000041">
    <property type="protein sequence ID" value="CAH9102797.1"/>
    <property type="molecule type" value="Genomic_DNA"/>
</dbReference>
<feature type="repeat" description="PPR" evidence="3">
    <location>
        <begin position="166"/>
        <end position="200"/>
    </location>
</feature>
<dbReference type="InterPro" id="IPR046848">
    <property type="entry name" value="E_motif"/>
</dbReference>
<evidence type="ECO:0000256" key="1">
    <source>
        <dbReference type="ARBA" id="ARBA00006643"/>
    </source>
</evidence>
<dbReference type="SUPFAM" id="SSF48452">
    <property type="entry name" value="TPR-like"/>
    <property type="match status" value="1"/>
</dbReference>
<dbReference type="Pfam" id="PF12854">
    <property type="entry name" value="PPR_1"/>
    <property type="match status" value="1"/>
</dbReference>
<reference evidence="5" key="1">
    <citation type="submission" date="2022-07" db="EMBL/GenBank/DDBJ databases">
        <authorList>
            <person name="Macas J."/>
            <person name="Novak P."/>
            <person name="Neumann P."/>
        </authorList>
    </citation>
    <scope>NUCLEOTIDE SEQUENCE</scope>
</reference>
<dbReference type="FunFam" id="1.25.40.10:FF:002148">
    <property type="entry name" value="Pentatricopeptide repeat-containing protein At2g29760, chloroplastic"/>
    <property type="match status" value="1"/>
</dbReference>